<accession>A0ABS3KIV1</accession>
<feature type="domain" description="HTH iclR-type" evidence="2">
    <location>
        <begin position="2"/>
        <end position="45"/>
    </location>
</feature>
<feature type="region of interest" description="Disordered" evidence="1">
    <location>
        <begin position="1"/>
        <end position="26"/>
    </location>
</feature>
<protein>
    <submittedName>
        <fullName evidence="3">Helix-turn-helix domain-containing protein</fullName>
    </submittedName>
</protein>
<name>A0ABS3KIV1_9PROT</name>
<dbReference type="InterPro" id="IPR005471">
    <property type="entry name" value="Tscrpt_reg_IclR_N"/>
</dbReference>
<keyword evidence="4" id="KW-1185">Reference proteome</keyword>
<evidence type="ECO:0000313" key="4">
    <source>
        <dbReference type="Proteomes" id="UP001518990"/>
    </source>
</evidence>
<evidence type="ECO:0000259" key="2">
    <source>
        <dbReference type="Pfam" id="PF09339"/>
    </source>
</evidence>
<dbReference type="InterPro" id="IPR036390">
    <property type="entry name" value="WH_DNA-bd_sf"/>
</dbReference>
<sequence>MLEAFGRQPHPMSLSQRAEVPGLDKSSAQGVSYTLTRLGCIERDDGVRYFIPAN</sequence>
<dbReference type="SUPFAM" id="SSF46785">
    <property type="entry name" value="Winged helix' DNA-binding domain"/>
    <property type="match status" value="1"/>
</dbReference>
<dbReference type="Proteomes" id="UP001518990">
    <property type="component" value="Unassembled WGS sequence"/>
</dbReference>
<organism evidence="3 4">
    <name type="scientific">Roseomonas marmotae</name>
    <dbReference type="NCBI Taxonomy" id="2768161"/>
    <lineage>
        <taxon>Bacteria</taxon>
        <taxon>Pseudomonadati</taxon>
        <taxon>Pseudomonadota</taxon>
        <taxon>Alphaproteobacteria</taxon>
        <taxon>Acetobacterales</taxon>
        <taxon>Roseomonadaceae</taxon>
        <taxon>Roseomonas</taxon>
    </lineage>
</organism>
<evidence type="ECO:0000256" key="1">
    <source>
        <dbReference type="SAM" id="MobiDB-lite"/>
    </source>
</evidence>
<dbReference type="Pfam" id="PF09339">
    <property type="entry name" value="HTH_IclR"/>
    <property type="match status" value="1"/>
</dbReference>
<dbReference type="InterPro" id="IPR036388">
    <property type="entry name" value="WH-like_DNA-bd_sf"/>
</dbReference>
<reference evidence="3 4" key="1">
    <citation type="submission" date="2020-09" db="EMBL/GenBank/DDBJ databases">
        <title>Roseomonas.</title>
        <authorList>
            <person name="Zhu W."/>
        </authorList>
    </citation>
    <scope>NUCLEOTIDE SEQUENCE [LARGE SCALE GENOMIC DNA]</scope>
    <source>
        <strain evidence="3 4">1311</strain>
    </source>
</reference>
<comment type="caution">
    <text evidence="3">The sequence shown here is derived from an EMBL/GenBank/DDBJ whole genome shotgun (WGS) entry which is preliminary data.</text>
</comment>
<dbReference type="Gene3D" id="1.10.10.10">
    <property type="entry name" value="Winged helix-like DNA-binding domain superfamily/Winged helix DNA-binding domain"/>
    <property type="match status" value="1"/>
</dbReference>
<evidence type="ECO:0000313" key="3">
    <source>
        <dbReference type="EMBL" id="MBO1077352.1"/>
    </source>
</evidence>
<gene>
    <name evidence="3" type="ORF">IAI60_22455</name>
</gene>
<proteinExistence type="predicted"/>
<dbReference type="EMBL" id="JACTNF010000075">
    <property type="protein sequence ID" value="MBO1077352.1"/>
    <property type="molecule type" value="Genomic_DNA"/>
</dbReference>